<dbReference type="Proteomes" id="UP000827986">
    <property type="component" value="Unassembled WGS sequence"/>
</dbReference>
<gene>
    <name evidence="1" type="ORF">KIL84_018932</name>
</gene>
<comment type="caution">
    <text evidence="1">The sequence shown here is derived from an EMBL/GenBank/DDBJ whole genome shotgun (WGS) entry which is preliminary data.</text>
</comment>
<evidence type="ECO:0000313" key="1">
    <source>
        <dbReference type="EMBL" id="KAH1186183.1"/>
    </source>
</evidence>
<sequence length="130" mass="14941">MASKYTYVQSMIQKSANASFPCHIFVSYLKRQRQYLRKLQNSNVSQQCRSLGRQDFKEKTLSMQKLKYVTPICPKTKPAEPQCKVPVLSNPSRPWYPKVTPVLFTLPHLPSLMITNCAPNSQLIPYPPPQ</sequence>
<dbReference type="AlphaFoldDB" id="A0A9D3XU69"/>
<protein>
    <submittedName>
        <fullName evidence="1">Uncharacterized protein</fullName>
    </submittedName>
</protein>
<organism evidence="1 2">
    <name type="scientific">Mauremys mutica</name>
    <name type="common">yellowpond turtle</name>
    <dbReference type="NCBI Taxonomy" id="74926"/>
    <lineage>
        <taxon>Eukaryota</taxon>
        <taxon>Metazoa</taxon>
        <taxon>Chordata</taxon>
        <taxon>Craniata</taxon>
        <taxon>Vertebrata</taxon>
        <taxon>Euteleostomi</taxon>
        <taxon>Archelosauria</taxon>
        <taxon>Testudinata</taxon>
        <taxon>Testudines</taxon>
        <taxon>Cryptodira</taxon>
        <taxon>Durocryptodira</taxon>
        <taxon>Testudinoidea</taxon>
        <taxon>Geoemydidae</taxon>
        <taxon>Geoemydinae</taxon>
        <taxon>Mauremys</taxon>
    </lineage>
</organism>
<accession>A0A9D3XU69</accession>
<reference evidence="1" key="1">
    <citation type="submission" date="2021-09" db="EMBL/GenBank/DDBJ databases">
        <title>The genome of Mauremys mutica provides insights into the evolution of semi-aquatic lifestyle.</title>
        <authorList>
            <person name="Gong S."/>
            <person name="Gao Y."/>
        </authorList>
    </citation>
    <scope>NUCLEOTIDE SEQUENCE</scope>
    <source>
        <strain evidence="1">MM-2020</strain>
        <tissue evidence="1">Muscle</tissue>
    </source>
</reference>
<name>A0A9D3XU69_9SAUR</name>
<dbReference type="EMBL" id="JAHDVG010000463">
    <property type="protein sequence ID" value="KAH1186183.1"/>
    <property type="molecule type" value="Genomic_DNA"/>
</dbReference>
<evidence type="ECO:0000313" key="2">
    <source>
        <dbReference type="Proteomes" id="UP000827986"/>
    </source>
</evidence>
<keyword evidence="2" id="KW-1185">Reference proteome</keyword>
<proteinExistence type="predicted"/>